<name>A0A1V4SMF2_RUMHU</name>
<proteinExistence type="predicted"/>
<dbReference type="GO" id="GO:0030234">
    <property type="term" value="F:enzyme regulator activity"/>
    <property type="evidence" value="ECO:0007669"/>
    <property type="project" value="InterPro"/>
</dbReference>
<dbReference type="RefSeq" id="WP_080063717.1">
    <property type="nucleotide sequence ID" value="NZ_MZGX01000006.1"/>
</dbReference>
<evidence type="ECO:0000313" key="1">
    <source>
        <dbReference type="EMBL" id="OPX45040.1"/>
    </source>
</evidence>
<dbReference type="STRING" id="48256.CLHUN_12720"/>
<dbReference type="InterPro" id="IPR015867">
    <property type="entry name" value="N-reg_PII/ATP_PRibTrfase_C"/>
</dbReference>
<dbReference type="AlphaFoldDB" id="A0A1V4SMF2"/>
<sequence>MKQVYIFIRPNMYFKTKAALVENSFHSMSVKDVLGRGKGSGKGSFVAGNEESLVNHMDNPFIAKKMIEIFCRDEDVDRLISVVKKVNQTGNPGDGKVFVLEAEEVIRIRTGEKNDNALM</sequence>
<gene>
    <name evidence="1" type="primary">glnB_4</name>
    <name evidence="1" type="ORF">CLHUN_12720</name>
</gene>
<dbReference type="PANTHER" id="PTHR30115">
    <property type="entry name" value="NITROGEN REGULATORY PROTEIN P-II"/>
    <property type="match status" value="1"/>
</dbReference>
<dbReference type="SMART" id="SM00938">
    <property type="entry name" value="P-II"/>
    <property type="match status" value="1"/>
</dbReference>
<dbReference type="PROSITE" id="PS51343">
    <property type="entry name" value="PII_GLNB_DOM"/>
    <property type="match status" value="1"/>
</dbReference>
<dbReference type="PANTHER" id="PTHR30115:SF11">
    <property type="entry name" value="NITROGEN REGULATORY PROTEIN P-II HOMOLOG"/>
    <property type="match status" value="1"/>
</dbReference>
<dbReference type="PRINTS" id="PR00340">
    <property type="entry name" value="PIIGLNB"/>
</dbReference>
<dbReference type="Gene3D" id="3.30.70.120">
    <property type="match status" value="1"/>
</dbReference>
<dbReference type="GO" id="GO:0005524">
    <property type="term" value="F:ATP binding"/>
    <property type="evidence" value="ECO:0007669"/>
    <property type="project" value="TreeGrafter"/>
</dbReference>
<dbReference type="OrthoDB" id="9802729at2"/>
<organism evidence="1 2">
    <name type="scientific">Ruminiclostridium hungatei</name>
    <name type="common">Clostridium hungatei</name>
    <dbReference type="NCBI Taxonomy" id="48256"/>
    <lineage>
        <taxon>Bacteria</taxon>
        <taxon>Bacillati</taxon>
        <taxon>Bacillota</taxon>
        <taxon>Clostridia</taxon>
        <taxon>Eubacteriales</taxon>
        <taxon>Oscillospiraceae</taxon>
        <taxon>Ruminiclostridium</taxon>
    </lineage>
</organism>
<reference evidence="1 2" key="1">
    <citation type="submission" date="2017-03" db="EMBL/GenBank/DDBJ databases">
        <title>Genome sequence of Clostridium hungatei DSM 14427.</title>
        <authorList>
            <person name="Poehlein A."/>
            <person name="Daniel R."/>
        </authorList>
    </citation>
    <scope>NUCLEOTIDE SEQUENCE [LARGE SCALE GENOMIC DNA]</scope>
    <source>
        <strain evidence="1 2">DSM 14427</strain>
    </source>
</reference>
<dbReference type="GO" id="GO:0006808">
    <property type="term" value="P:regulation of nitrogen utilization"/>
    <property type="evidence" value="ECO:0007669"/>
    <property type="project" value="InterPro"/>
</dbReference>
<protein>
    <submittedName>
        <fullName evidence="1">Nitrogen regulatory protein P-II</fullName>
    </submittedName>
</protein>
<dbReference type="EMBL" id="MZGX01000006">
    <property type="protein sequence ID" value="OPX45040.1"/>
    <property type="molecule type" value="Genomic_DNA"/>
</dbReference>
<accession>A0A1V4SMF2</accession>
<dbReference type="SUPFAM" id="SSF54913">
    <property type="entry name" value="GlnB-like"/>
    <property type="match status" value="1"/>
</dbReference>
<dbReference type="Proteomes" id="UP000191554">
    <property type="component" value="Unassembled WGS sequence"/>
</dbReference>
<evidence type="ECO:0000313" key="2">
    <source>
        <dbReference type="Proteomes" id="UP000191554"/>
    </source>
</evidence>
<dbReference type="InterPro" id="IPR002187">
    <property type="entry name" value="N-reg_PII"/>
</dbReference>
<dbReference type="InterPro" id="IPR011322">
    <property type="entry name" value="N-reg_PII-like_a/b"/>
</dbReference>
<dbReference type="Pfam" id="PF00543">
    <property type="entry name" value="P-II"/>
    <property type="match status" value="1"/>
</dbReference>
<comment type="caution">
    <text evidence="1">The sequence shown here is derived from an EMBL/GenBank/DDBJ whole genome shotgun (WGS) entry which is preliminary data.</text>
</comment>
<dbReference type="GO" id="GO:0005829">
    <property type="term" value="C:cytosol"/>
    <property type="evidence" value="ECO:0007669"/>
    <property type="project" value="TreeGrafter"/>
</dbReference>
<keyword evidence="2" id="KW-1185">Reference proteome</keyword>